<reference evidence="13" key="2">
    <citation type="submission" date="2025-08" db="UniProtKB">
        <authorList>
            <consortium name="Ensembl"/>
        </authorList>
    </citation>
    <scope>IDENTIFICATION</scope>
    <source>
        <strain evidence="13">breed Abyssinian</strain>
    </source>
</reference>
<comment type="similarity">
    <text evidence="2 10">Belongs to the ATPase C chain family.</text>
</comment>
<dbReference type="InterPro" id="IPR002379">
    <property type="entry name" value="ATPase_proteolipid_c-like_dom"/>
</dbReference>
<keyword evidence="10" id="KW-0446">Lipid-binding</keyword>
<keyword evidence="6 10" id="KW-0472">Membrane</keyword>
<evidence type="ECO:0000256" key="4">
    <source>
        <dbReference type="ARBA" id="ARBA00022692"/>
    </source>
</evidence>
<dbReference type="PRINTS" id="PR00124">
    <property type="entry name" value="ATPASEC"/>
</dbReference>
<dbReference type="InterPro" id="IPR000454">
    <property type="entry name" value="ATP_synth_F0_csu"/>
</dbReference>
<name>A0ABI7WJT7_FELCA</name>
<dbReference type="CDD" id="cd18182">
    <property type="entry name" value="ATP-synt_Fo_c_ATP5G3"/>
    <property type="match status" value="1"/>
</dbReference>
<evidence type="ECO:0000256" key="11">
    <source>
        <dbReference type="SAM" id="MobiDB-lite"/>
    </source>
</evidence>
<proteinExistence type="inferred from homology"/>
<reference evidence="13" key="3">
    <citation type="submission" date="2025-09" db="UniProtKB">
        <authorList>
            <consortium name="Ensembl"/>
        </authorList>
    </citation>
    <scope>IDENTIFICATION</scope>
    <source>
        <strain evidence="13">breed Abyssinian</strain>
    </source>
</reference>
<comment type="subcellular location">
    <subcellularLocation>
        <location evidence="1">Membrane</location>
        <topology evidence="1">Multi-pass membrane protein</topology>
    </subcellularLocation>
</comment>
<keyword evidence="10" id="KW-0813">Transport</keyword>
<dbReference type="Proteomes" id="UP000823872">
    <property type="component" value="Chromosome C2"/>
</dbReference>
<reference evidence="13 14" key="1">
    <citation type="submission" date="2021-02" db="EMBL/GenBank/DDBJ databases">
        <title>Safari Cat Assemblies.</title>
        <authorList>
            <person name="Bredemeyer K.R."/>
            <person name="Murphy W.J."/>
        </authorList>
    </citation>
    <scope>NUCLEOTIDE SEQUENCE [LARGE SCALE GENOMIC DNA]</scope>
</reference>
<evidence type="ECO:0000256" key="9">
    <source>
        <dbReference type="ARBA" id="ARBA00033111"/>
    </source>
</evidence>
<evidence type="ECO:0000256" key="3">
    <source>
        <dbReference type="ARBA" id="ARBA00022481"/>
    </source>
</evidence>
<feature type="transmembrane region" description="Helical" evidence="10">
    <location>
        <begin position="109"/>
        <end position="136"/>
    </location>
</feature>
<evidence type="ECO:0000256" key="6">
    <source>
        <dbReference type="ARBA" id="ARBA00023136"/>
    </source>
</evidence>
<accession>A0ABI7WJT7</accession>
<keyword evidence="3" id="KW-0488">Methylation</keyword>
<feature type="domain" description="V-ATPase proteolipid subunit C-like" evidence="12">
    <location>
        <begin position="89"/>
        <end position="134"/>
    </location>
</feature>
<dbReference type="GeneTree" id="ENSGT00940000159720"/>
<evidence type="ECO:0000256" key="1">
    <source>
        <dbReference type="ARBA" id="ARBA00004141"/>
    </source>
</evidence>
<dbReference type="InterPro" id="IPR038662">
    <property type="entry name" value="ATP_synth_F0_csu_sf"/>
</dbReference>
<dbReference type="PANTHER" id="PTHR10031:SF51">
    <property type="entry name" value="ATP SYNTHASE F(0) COMPLEX SUBUNIT C1, MITOCHONDRIAL"/>
    <property type="match status" value="1"/>
</dbReference>
<organism evidence="13 14">
    <name type="scientific">Felis catus</name>
    <name type="common">Cat</name>
    <name type="synonym">Felis silvestris catus</name>
    <dbReference type="NCBI Taxonomy" id="9685"/>
    <lineage>
        <taxon>Eukaryota</taxon>
        <taxon>Metazoa</taxon>
        <taxon>Chordata</taxon>
        <taxon>Craniata</taxon>
        <taxon>Vertebrata</taxon>
        <taxon>Euteleostomi</taxon>
        <taxon>Mammalia</taxon>
        <taxon>Eutheria</taxon>
        <taxon>Laurasiatheria</taxon>
        <taxon>Carnivora</taxon>
        <taxon>Feliformia</taxon>
        <taxon>Felidae</taxon>
        <taxon>Felinae</taxon>
        <taxon>Felis</taxon>
    </lineage>
</organism>
<protein>
    <recommendedName>
        <fullName evidence="8">ATP synthase lipid-binding protein</fullName>
    </recommendedName>
    <alternativeName>
        <fullName evidence="9">ATPase protein 9</fullName>
    </alternativeName>
    <alternativeName>
        <fullName evidence="7">ATPase subunit c</fullName>
    </alternativeName>
</protein>
<evidence type="ECO:0000259" key="12">
    <source>
        <dbReference type="Pfam" id="PF00137"/>
    </source>
</evidence>
<evidence type="ECO:0000313" key="14">
    <source>
        <dbReference type="Proteomes" id="UP000823872"/>
    </source>
</evidence>
<keyword evidence="10" id="KW-0406">Ion transport</keyword>
<sequence>MRKCRPRGTSHPSFLIRCHTRDLIRLMSASFLRRPEIPSDSHPTEASHSGWPCGSSRPGSSPGRDIGKVTKFIGAGTHSWGGLFRGWHGTVFGSLVIGYAQNPSLKQKLYSYAILGFSLSEALRVFCLVVDFLILFPM</sequence>
<keyword evidence="10" id="KW-0375">Hydrogen ion transport</keyword>
<evidence type="ECO:0000256" key="5">
    <source>
        <dbReference type="ARBA" id="ARBA00022989"/>
    </source>
</evidence>
<evidence type="ECO:0000256" key="2">
    <source>
        <dbReference type="ARBA" id="ARBA00006704"/>
    </source>
</evidence>
<feature type="region of interest" description="Disordered" evidence="11">
    <location>
        <begin position="36"/>
        <end position="63"/>
    </location>
</feature>
<evidence type="ECO:0000256" key="10">
    <source>
        <dbReference type="RuleBase" id="RU004221"/>
    </source>
</evidence>
<dbReference type="Pfam" id="PF00137">
    <property type="entry name" value="ATP-synt_C"/>
    <property type="match status" value="1"/>
</dbReference>
<evidence type="ECO:0000256" key="8">
    <source>
        <dbReference type="ARBA" id="ARBA00032304"/>
    </source>
</evidence>
<comment type="caution">
    <text evidence="10">Lacks conserved residue(s) required for the propagation of feature annotation.</text>
</comment>
<dbReference type="SUPFAM" id="SSF81333">
    <property type="entry name" value="F1F0 ATP synthase subunit C"/>
    <property type="match status" value="1"/>
</dbReference>
<keyword evidence="5 10" id="KW-1133">Transmembrane helix</keyword>
<dbReference type="Ensembl" id="ENSFCTT00005015565.1">
    <property type="protein sequence ID" value="ENSFCTP00005010566.1"/>
    <property type="gene ID" value="ENSFCTG00005005589.1"/>
</dbReference>
<dbReference type="PANTHER" id="PTHR10031">
    <property type="entry name" value="ATP SYNTHASE LIPID-BINDING PROTEIN, MITOCHONDRIAL"/>
    <property type="match status" value="1"/>
</dbReference>
<dbReference type="Gene3D" id="1.20.20.10">
    <property type="entry name" value="F1F0 ATP synthase subunit C"/>
    <property type="match status" value="1"/>
</dbReference>
<keyword evidence="14" id="KW-1185">Reference proteome</keyword>
<feature type="compositionally biased region" description="Basic and acidic residues" evidence="11">
    <location>
        <begin position="36"/>
        <end position="45"/>
    </location>
</feature>
<dbReference type="InterPro" id="IPR035921">
    <property type="entry name" value="F/V-ATP_Csub_sf"/>
</dbReference>
<evidence type="ECO:0000313" key="13">
    <source>
        <dbReference type="Ensembl" id="ENSFCTP00005010566.1"/>
    </source>
</evidence>
<feature type="compositionally biased region" description="Low complexity" evidence="11">
    <location>
        <begin position="49"/>
        <end position="63"/>
    </location>
</feature>
<evidence type="ECO:0000256" key="7">
    <source>
        <dbReference type="ARBA" id="ARBA00029852"/>
    </source>
</evidence>
<keyword evidence="4 10" id="KW-0812">Transmembrane</keyword>